<name>A0A9N9NL13_9GLOM</name>
<evidence type="ECO:0000313" key="1">
    <source>
        <dbReference type="EMBL" id="CAG8739200.1"/>
    </source>
</evidence>
<keyword evidence="2" id="KW-1185">Reference proteome</keyword>
<feature type="non-terminal residue" evidence="1">
    <location>
        <position position="79"/>
    </location>
</feature>
<dbReference type="Proteomes" id="UP000789342">
    <property type="component" value="Unassembled WGS sequence"/>
</dbReference>
<gene>
    <name evidence="1" type="ORF">AMORRO_LOCUS14587</name>
</gene>
<organism evidence="1 2">
    <name type="scientific">Acaulospora morrowiae</name>
    <dbReference type="NCBI Taxonomy" id="94023"/>
    <lineage>
        <taxon>Eukaryota</taxon>
        <taxon>Fungi</taxon>
        <taxon>Fungi incertae sedis</taxon>
        <taxon>Mucoromycota</taxon>
        <taxon>Glomeromycotina</taxon>
        <taxon>Glomeromycetes</taxon>
        <taxon>Diversisporales</taxon>
        <taxon>Acaulosporaceae</taxon>
        <taxon>Acaulospora</taxon>
    </lineage>
</organism>
<comment type="caution">
    <text evidence="1">The sequence shown here is derived from an EMBL/GenBank/DDBJ whole genome shotgun (WGS) entry which is preliminary data.</text>
</comment>
<dbReference type="InterPro" id="IPR011990">
    <property type="entry name" value="TPR-like_helical_dom_sf"/>
</dbReference>
<dbReference type="OrthoDB" id="1914839at2759"/>
<evidence type="ECO:0000313" key="2">
    <source>
        <dbReference type="Proteomes" id="UP000789342"/>
    </source>
</evidence>
<proteinExistence type="predicted"/>
<dbReference type="AlphaFoldDB" id="A0A9N9NL13"/>
<reference evidence="1" key="1">
    <citation type="submission" date="2021-06" db="EMBL/GenBank/DDBJ databases">
        <authorList>
            <person name="Kallberg Y."/>
            <person name="Tangrot J."/>
            <person name="Rosling A."/>
        </authorList>
    </citation>
    <scope>NUCLEOTIDE SEQUENCE</scope>
    <source>
        <strain evidence="1">CL551</strain>
    </source>
</reference>
<sequence>MASTNTINNGIADDSSNPVASYTVSDLLTKTSSLVDTCDYELALQFARRALSMDDKNVGVLEILGTVEIEMGMLDEAKE</sequence>
<protein>
    <submittedName>
        <fullName evidence="1">10371_t:CDS:1</fullName>
    </submittedName>
</protein>
<dbReference type="SUPFAM" id="SSF48452">
    <property type="entry name" value="TPR-like"/>
    <property type="match status" value="1"/>
</dbReference>
<dbReference type="EMBL" id="CAJVPV010029719">
    <property type="protein sequence ID" value="CAG8739200.1"/>
    <property type="molecule type" value="Genomic_DNA"/>
</dbReference>
<accession>A0A9N9NL13</accession>
<dbReference type="Gene3D" id="1.25.40.10">
    <property type="entry name" value="Tetratricopeptide repeat domain"/>
    <property type="match status" value="1"/>
</dbReference>